<dbReference type="InterPro" id="IPR002925">
    <property type="entry name" value="Dienelactn_hydro"/>
</dbReference>
<accession>A0A6J6XWZ0</accession>
<dbReference type="AlphaFoldDB" id="A0A6J6XWZ0"/>
<dbReference type="EMBL" id="CAFAAL010000039">
    <property type="protein sequence ID" value="CAB4800104.1"/>
    <property type="molecule type" value="Genomic_DNA"/>
</dbReference>
<evidence type="ECO:0000313" key="2">
    <source>
        <dbReference type="EMBL" id="CAB4800104.1"/>
    </source>
</evidence>
<organism evidence="2">
    <name type="scientific">freshwater metagenome</name>
    <dbReference type="NCBI Taxonomy" id="449393"/>
    <lineage>
        <taxon>unclassified sequences</taxon>
        <taxon>metagenomes</taxon>
        <taxon>ecological metagenomes</taxon>
    </lineage>
</organism>
<dbReference type="Pfam" id="PF01738">
    <property type="entry name" value="DLH"/>
    <property type="match status" value="1"/>
</dbReference>
<dbReference type="PANTHER" id="PTHR46623">
    <property type="entry name" value="CARBOXYMETHYLENEBUTENOLIDASE-RELATED"/>
    <property type="match status" value="1"/>
</dbReference>
<reference evidence="2" key="1">
    <citation type="submission" date="2020-05" db="EMBL/GenBank/DDBJ databases">
        <authorList>
            <person name="Chiriac C."/>
            <person name="Salcher M."/>
            <person name="Ghai R."/>
            <person name="Kavagutti S V."/>
        </authorList>
    </citation>
    <scope>NUCLEOTIDE SEQUENCE</scope>
</reference>
<evidence type="ECO:0000259" key="1">
    <source>
        <dbReference type="Pfam" id="PF01738"/>
    </source>
</evidence>
<dbReference type="PANTHER" id="PTHR46623:SF6">
    <property type="entry name" value="ALPHA_BETA-HYDROLASES SUPERFAMILY PROTEIN"/>
    <property type="match status" value="1"/>
</dbReference>
<protein>
    <submittedName>
        <fullName evidence="2">Unannotated protein</fullName>
    </submittedName>
</protein>
<dbReference type="InterPro" id="IPR029058">
    <property type="entry name" value="AB_hydrolase_fold"/>
</dbReference>
<name>A0A6J6XWZ0_9ZZZZ</name>
<dbReference type="Gene3D" id="3.40.50.1820">
    <property type="entry name" value="alpha/beta hydrolase"/>
    <property type="match status" value="1"/>
</dbReference>
<proteinExistence type="predicted"/>
<sequence>MKIGEAGIVATVRGMGERISFKSNGGTCDGYLANGGGPGVIVIQEWWGLVPHIQDVADRFAAAGFTALAPDLYHGESSTEPDGAGKLMMGLNLSQAAKDLSGAVDFLQSQTGNQKIGVVGYCMGGGLTLVLACQRPDAIAAAAPYYGVIPWPSAQPDWSKLAAKVVGEYAELDDFAGPETVKALESQLKTLGKDATLNIHAGTQHAFFNDARPDVFDSHAAKISFERTLDLFRTKL</sequence>
<dbReference type="SUPFAM" id="SSF53474">
    <property type="entry name" value="alpha/beta-Hydrolases"/>
    <property type="match status" value="1"/>
</dbReference>
<dbReference type="InterPro" id="IPR051049">
    <property type="entry name" value="Dienelactone_hydrolase-like"/>
</dbReference>
<gene>
    <name evidence="2" type="ORF">UFOPK3004_00623</name>
</gene>
<feature type="domain" description="Dienelactone hydrolase" evidence="1">
    <location>
        <begin position="37"/>
        <end position="234"/>
    </location>
</feature>
<dbReference type="GO" id="GO:0016787">
    <property type="term" value="F:hydrolase activity"/>
    <property type="evidence" value="ECO:0007669"/>
    <property type="project" value="InterPro"/>
</dbReference>